<dbReference type="InterPro" id="IPR019775">
    <property type="entry name" value="WD40_repeat_CS"/>
</dbReference>
<dbReference type="InterPro" id="IPR036322">
    <property type="entry name" value="WD40_repeat_dom_sf"/>
</dbReference>
<dbReference type="EMBL" id="UYYG01001176">
    <property type="protein sequence ID" value="VDN59103.1"/>
    <property type="molecule type" value="Genomic_DNA"/>
</dbReference>
<dbReference type="OrthoDB" id="10256122at2759"/>
<protein>
    <recommendedName>
        <fullName evidence="6">Pleiotropic regulator 1</fullName>
    </recommendedName>
</protein>
<dbReference type="Gene3D" id="2.130.10.10">
    <property type="entry name" value="YVTN repeat-like/Quinoprotein amine dehydrogenase"/>
    <property type="match status" value="1"/>
</dbReference>
<evidence type="ECO:0000313" key="11">
    <source>
        <dbReference type="WBParaSite" id="DME_0000527701-mRNA-1"/>
    </source>
</evidence>
<dbReference type="Pfam" id="PF00400">
    <property type="entry name" value="WD40"/>
    <property type="match status" value="6"/>
</dbReference>
<dbReference type="InterPro" id="IPR020472">
    <property type="entry name" value="WD40_PAC1"/>
</dbReference>
<dbReference type="InterPro" id="IPR045241">
    <property type="entry name" value="Prp46/PLRG1-like"/>
</dbReference>
<keyword evidence="10" id="KW-1185">Reference proteome</keyword>
<dbReference type="GO" id="GO:0000398">
    <property type="term" value="P:mRNA splicing, via spliceosome"/>
    <property type="evidence" value="ECO:0007669"/>
    <property type="project" value="InterPro"/>
</dbReference>
<evidence type="ECO:0000256" key="6">
    <source>
        <dbReference type="ARBA" id="ARBA00073631"/>
    </source>
</evidence>
<evidence type="ECO:0000313" key="10">
    <source>
        <dbReference type="Proteomes" id="UP000274756"/>
    </source>
</evidence>
<proteinExistence type="inferred from homology"/>
<feature type="repeat" description="WD" evidence="7">
    <location>
        <begin position="258"/>
        <end position="299"/>
    </location>
</feature>
<keyword evidence="2" id="KW-0677">Repeat</keyword>
<evidence type="ECO:0000256" key="5">
    <source>
        <dbReference type="ARBA" id="ARBA00062641"/>
    </source>
</evidence>
<feature type="repeat" description="WD" evidence="7">
    <location>
        <begin position="174"/>
        <end position="215"/>
    </location>
</feature>
<dbReference type="InterPro" id="IPR015943">
    <property type="entry name" value="WD40/YVTN_repeat-like_dom_sf"/>
</dbReference>
<feature type="repeat" description="WD" evidence="7">
    <location>
        <begin position="383"/>
        <end position="423"/>
    </location>
</feature>
<dbReference type="Proteomes" id="UP000274756">
    <property type="component" value="Unassembled WGS sequence"/>
</dbReference>
<dbReference type="FunFam" id="2.130.10.10:FF:000012">
    <property type="entry name" value="Putative pleiotropic regulator 1"/>
    <property type="match status" value="1"/>
</dbReference>
<feature type="repeat" description="WD" evidence="7">
    <location>
        <begin position="216"/>
        <end position="257"/>
    </location>
</feature>
<dbReference type="PROSITE" id="PS50082">
    <property type="entry name" value="WD_REPEATS_2"/>
    <property type="match status" value="5"/>
</dbReference>
<organism evidence="9 11">
    <name type="scientific">Dracunculus medinensis</name>
    <name type="common">Guinea worm</name>
    <dbReference type="NCBI Taxonomy" id="318479"/>
    <lineage>
        <taxon>Eukaryota</taxon>
        <taxon>Metazoa</taxon>
        <taxon>Ecdysozoa</taxon>
        <taxon>Nematoda</taxon>
        <taxon>Chromadorea</taxon>
        <taxon>Rhabditida</taxon>
        <taxon>Spirurina</taxon>
        <taxon>Dracunculoidea</taxon>
        <taxon>Dracunculidae</taxon>
        <taxon>Dracunculus</taxon>
    </lineage>
</organism>
<comment type="subunit">
    <text evidence="5">Identified in the spliceosome C complex. Component of the PRP19-CDC5L splicing complex composed of a core complex comprising a homotetramer of PRPF19, CDC5L, PLRG1 and BCAS2, and at least three less stably associated proteins CTNNBL1, CWC15 and HSPA8. Interacts (via its WD40 repeat domain) directly with CDC5L (via its C-terminal); the interaction is required for mRNA splicing but not for spliceosome assembly. Component of the minor spliceosome, which splices U12-type introns. Within this complex, interacts with CRIPT. Also interacts directly in the complex with BCAS2 and PRPF19. Interacts with USB1.</text>
</comment>
<comment type="similarity">
    <text evidence="3">Belongs to the WD repeat PRL1/PRL2 family.</text>
</comment>
<dbReference type="PANTHER" id="PTHR19923">
    <property type="entry name" value="WD40 REPEAT PROTEINPRL1/PRL2-RELATED"/>
    <property type="match status" value="1"/>
</dbReference>
<evidence type="ECO:0000256" key="1">
    <source>
        <dbReference type="ARBA" id="ARBA00022574"/>
    </source>
</evidence>
<dbReference type="Proteomes" id="UP000038040">
    <property type="component" value="Unplaced"/>
</dbReference>
<dbReference type="WBParaSite" id="DME_0000527701-mRNA-1">
    <property type="protein sequence ID" value="DME_0000527701-mRNA-1"/>
    <property type="gene ID" value="DME_0000527701"/>
</dbReference>
<reference evidence="11" key="1">
    <citation type="submission" date="2017-02" db="UniProtKB">
        <authorList>
            <consortium name="WormBaseParasite"/>
        </authorList>
    </citation>
    <scope>IDENTIFICATION</scope>
</reference>
<dbReference type="PROSITE" id="PS00678">
    <property type="entry name" value="WD_REPEATS_1"/>
    <property type="match status" value="2"/>
</dbReference>
<accession>A0A0N4UD88</accession>
<evidence type="ECO:0000313" key="9">
    <source>
        <dbReference type="Proteomes" id="UP000038040"/>
    </source>
</evidence>
<dbReference type="InterPro" id="IPR001680">
    <property type="entry name" value="WD40_rpt"/>
</dbReference>
<evidence type="ECO:0000256" key="7">
    <source>
        <dbReference type="PROSITE-ProRule" id="PRU00221"/>
    </source>
</evidence>
<dbReference type="SUPFAM" id="SSF50978">
    <property type="entry name" value="WD40 repeat-like"/>
    <property type="match status" value="1"/>
</dbReference>
<evidence type="ECO:0000313" key="8">
    <source>
        <dbReference type="EMBL" id="VDN59103.1"/>
    </source>
</evidence>
<comment type="function">
    <text evidence="4">Involved in pre-mRNA splicing as component of the spliceosome. Component of the PRP19-CDC5L complex that forms an integral part of the spliceosome and is required for activating pre-mRNA splicing. As a component of the minor spliceosome, involved in the splicing of U12-type introns in pre-mRNAs.</text>
</comment>
<dbReference type="STRING" id="318479.A0A0N4UD88"/>
<dbReference type="AlphaFoldDB" id="A0A0N4UD88"/>
<dbReference type="PANTHER" id="PTHR19923:SF0">
    <property type="entry name" value="PLEIOTROPIC REGULATOR 1"/>
    <property type="match status" value="1"/>
</dbReference>
<dbReference type="PROSITE" id="PS50294">
    <property type="entry name" value="WD_REPEATS_REGION"/>
    <property type="match status" value="5"/>
</dbReference>
<gene>
    <name evidence="8" type="ORF">DME_LOCUS9076</name>
</gene>
<evidence type="ECO:0000256" key="4">
    <source>
        <dbReference type="ARBA" id="ARBA00046238"/>
    </source>
</evidence>
<dbReference type="GO" id="GO:0071011">
    <property type="term" value="C:precatalytic spliceosome"/>
    <property type="evidence" value="ECO:0007669"/>
    <property type="project" value="TreeGrafter"/>
</dbReference>
<evidence type="ECO:0000256" key="2">
    <source>
        <dbReference type="ARBA" id="ARBA00022737"/>
    </source>
</evidence>
<keyword evidence="1 7" id="KW-0853">WD repeat</keyword>
<dbReference type="PRINTS" id="PR00320">
    <property type="entry name" value="GPROTEINBRPT"/>
</dbReference>
<dbReference type="GO" id="GO:0000974">
    <property type="term" value="C:Prp19 complex"/>
    <property type="evidence" value="ECO:0007669"/>
    <property type="project" value="TreeGrafter"/>
</dbReference>
<reference evidence="8 10" key="2">
    <citation type="submission" date="2018-11" db="EMBL/GenBank/DDBJ databases">
        <authorList>
            <consortium name="Pathogen Informatics"/>
        </authorList>
    </citation>
    <scope>NUCLEOTIDE SEQUENCE [LARGE SCALE GENOMIC DNA]</scope>
</reference>
<dbReference type="SMART" id="SM00320">
    <property type="entry name" value="WD40"/>
    <property type="match status" value="7"/>
</dbReference>
<evidence type="ECO:0000256" key="3">
    <source>
        <dbReference type="ARBA" id="ARBA00025726"/>
    </source>
</evidence>
<sequence>MEFSSSRFSETNVAAHPAVRETESSLSSAIHPHFEVPDTPQQKSLLNTVFRSMKRTHDLFFHDYTSLLEIDSNADKLWRSVKVRCEYGDVVKSVEEAKRRKEAEALKLPTIPSDNTSTISSSLSSTIAPGLKENSVMSATNKAEDNLIRAILPSKAPVMVKPVWHAPWKLYRVISGHTGWVRCVDVDPGNEWFVTGGGDRVVKIWDLASGKLRLSLTGHVSAVRACKVSHRHPFLFTGGEDKQVKCWDLEYNKVIRHYHGHLSAIQDLTIHPTIDVLITCARDATARVWDMRTKAQVHCLSGHTNTVAAVISQAVDPQIVTGSHDSTIRLWDLASGRSIVTLTHHKKSVRALVFHPTLYLFASGSADNIKQWKCPNGEFLQNLTGHNAIINTLACNEDGVFVSGADNGSIHFWDWKSGFCFQREQTKAQPGSIDSEAGIFAMTFDRSGARLITAEADKTIKMYKEDDTATEETHPVLWRPEILKRKAY</sequence>
<feature type="repeat" description="WD" evidence="7">
    <location>
        <begin position="300"/>
        <end position="341"/>
    </location>
</feature>
<name>A0A0N4UD88_DRAME</name>
<dbReference type="GO" id="GO:0071013">
    <property type="term" value="C:catalytic step 2 spliceosome"/>
    <property type="evidence" value="ECO:0007669"/>
    <property type="project" value="TreeGrafter"/>
</dbReference>
<dbReference type="CDD" id="cd00200">
    <property type="entry name" value="WD40"/>
    <property type="match status" value="1"/>
</dbReference>